<evidence type="ECO:0000313" key="2">
    <source>
        <dbReference type="Proteomes" id="UP000092460"/>
    </source>
</evidence>
<dbReference type="EnsemblMetazoa" id="GPPI039265-RA">
    <property type="protein sequence ID" value="GPPI039265-PA"/>
    <property type="gene ID" value="GPPI039265"/>
</dbReference>
<reference evidence="2" key="1">
    <citation type="submission" date="2015-01" db="EMBL/GenBank/DDBJ databases">
        <authorList>
            <person name="Aksoy S."/>
            <person name="Warren W."/>
            <person name="Wilson R.K."/>
        </authorList>
    </citation>
    <scope>NUCLEOTIDE SEQUENCE [LARGE SCALE GENOMIC DNA]</scope>
    <source>
        <strain evidence="2">IAEA</strain>
    </source>
</reference>
<sequence>MEGHHACYFTVNVLLNVLPSSVHHGMLFARVHVDVRFAKQNTDKNTYARTRVLITYWHRCRSDNSPRCVSNRINIF</sequence>
<organism evidence="1 2">
    <name type="scientific">Glossina palpalis gambiensis</name>
    <dbReference type="NCBI Taxonomy" id="67801"/>
    <lineage>
        <taxon>Eukaryota</taxon>
        <taxon>Metazoa</taxon>
        <taxon>Ecdysozoa</taxon>
        <taxon>Arthropoda</taxon>
        <taxon>Hexapoda</taxon>
        <taxon>Insecta</taxon>
        <taxon>Pterygota</taxon>
        <taxon>Neoptera</taxon>
        <taxon>Endopterygota</taxon>
        <taxon>Diptera</taxon>
        <taxon>Brachycera</taxon>
        <taxon>Muscomorpha</taxon>
        <taxon>Hippoboscoidea</taxon>
        <taxon>Glossinidae</taxon>
        <taxon>Glossina</taxon>
    </lineage>
</organism>
<reference evidence="1" key="2">
    <citation type="submission" date="2020-05" db="UniProtKB">
        <authorList>
            <consortium name="EnsemblMetazoa"/>
        </authorList>
    </citation>
    <scope>IDENTIFICATION</scope>
    <source>
        <strain evidence="1">IAEA</strain>
    </source>
</reference>
<keyword evidence="2" id="KW-1185">Reference proteome</keyword>
<proteinExistence type="predicted"/>
<name>A0A1B0BSK0_9MUSC</name>
<evidence type="ECO:0000313" key="1">
    <source>
        <dbReference type="EnsemblMetazoa" id="GPPI039265-PA"/>
    </source>
</evidence>
<dbReference type="EMBL" id="JXJN01019740">
    <property type="status" value="NOT_ANNOTATED_CDS"/>
    <property type="molecule type" value="Genomic_DNA"/>
</dbReference>
<protein>
    <submittedName>
        <fullName evidence="1">Uncharacterized protein</fullName>
    </submittedName>
</protein>
<dbReference type="VEuPathDB" id="VectorBase:GPPI039265"/>
<dbReference type="AlphaFoldDB" id="A0A1B0BSK0"/>
<accession>A0A1B0BSK0</accession>
<dbReference type="Proteomes" id="UP000092460">
    <property type="component" value="Unassembled WGS sequence"/>
</dbReference>